<keyword evidence="2" id="KW-1185">Reference proteome</keyword>
<proteinExistence type="predicted"/>
<dbReference type="Proteomes" id="UP001362999">
    <property type="component" value="Unassembled WGS sequence"/>
</dbReference>
<sequence>MIISVLDSTNPAHPPSQRDFKFNAPLPISPLLTSFAVVDDAVNADVLRSLAFSPTFSLTPATLVLSSLVTLKSQWSRLDAHHSQFYSTSPPSMDCSWS</sequence>
<name>A0AAW0BP38_9AGAR</name>
<reference evidence="1 2" key="1">
    <citation type="journal article" date="2024" name="J Genomics">
        <title>Draft genome sequencing and assembly of Favolaschia claudopus CIRM-BRFM 2984 isolated from oak limbs.</title>
        <authorList>
            <person name="Navarro D."/>
            <person name="Drula E."/>
            <person name="Chaduli D."/>
            <person name="Cazenave R."/>
            <person name="Ahrendt S."/>
            <person name="Wang J."/>
            <person name="Lipzen A."/>
            <person name="Daum C."/>
            <person name="Barry K."/>
            <person name="Grigoriev I.V."/>
            <person name="Favel A."/>
            <person name="Rosso M.N."/>
            <person name="Martin F."/>
        </authorList>
    </citation>
    <scope>NUCLEOTIDE SEQUENCE [LARGE SCALE GENOMIC DNA]</scope>
    <source>
        <strain evidence="1 2">CIRM-BRFM 2984</strain>
    </source>
</reference>
<organism evidence="1 2">
    <name type="scientific">Favolaschia claudopus</name>
    <dbReference type="NCBI Taxonomy" id="2862362"/>
    <lineage>
        <taxon>Eukaryota</taxon>
        <taxon>Fungi</taxon>
        <taxon>Dikarya</taxon>
        <taxon>Basidiomycota</taxon>
        <taxon>Agaricomycotina</taxon>
        <taxon>Agaricomycetes</taxon>
        <taxon>Agaricomycetidae</taxon>
        <taxon>Agaricales</taxon>
        <taxon>Marasmiineae</taxon>
        <taxon>Mycenaceae</taxon>
        <taxon>Favolaschia</taxon>
    </lineage>
</organism>
<dbReference type="AlphaFoldDB" id="A0AAW0BP38"/>
<gene>
    <name evidence="1" type="ORF">R3P38DRAFT_3190144</name>
</gene>
<accession>A0AAW0BP38</accession>
<dbReference type="EMBL" id="JAWWNJ010000028">
    <property type="protein sequence ID" value="KAK7028547.1"/>
    <property type="molecule type" value="Genomic_DNA"/>
</dbReference>
<evidence type="ECO:0000313" key="1">
    <source>
        <dbReference type="EMBL" id="KAK7028547.1"/>
    </source>
</evidence>
<protein>
    <submittedName>
        <fullName evidence="1">Uncharacterized protein</fullName>
    </submittedName>
</protein>
<comment type="caution">
    <text evidence="1">The sequence shown here is derived from an EMBL/GenBank/DDBJ whole genome shotgun (WGS) entry which is preliminary data.</text>
</comment>
<evidence type="ECO:0000313" key="2">
    <source>
        <dbReference type="Proteomes" id="UP001362999"/>
    </source>
</evidence>